<sequence length="90" mass="9843">MCILLKPERLFNTSYRSRGRSMSPLSNFSIALASQLLKDVKAATSGSTSKSVVLPSSASRVIIQLSSSQPAALTDFNLIILEYLRCHLLK</sequence>
<evidence type="ECO:0000313" key="1">
    <source>
        <dbReference type="EMBL" id="OEL30701.1"/>
    </source>
</evidence>
<organism evidence="1 2">
    <name type="scientific">Dichanthelium oligosanthes</name>
    <dbReference type="NCBI Taxonomy" id="888268"/>
    <lineage>
        <taxon>Eukaryota</taxon>
        <taxon>Viridiplantae</taxon>
        <taxon>Streptophyta</taxon>
        <taxon>Embryophyta</taxon>
        <taxon>Tracheophyta</taxon>
        <taxon>Spermatophyta</taxon>
        <taxon>Magnoliopsida</taxon>
        <taxon>Liliopsida</taxon>
        <taxon>Poales</taxon>
        <taxon>Poaceae</taxon>
        <taxon>PACMAD clade</taxon>
        <taxon>Panicoideae</taxon>
        <taxon>Panicodae</taxon>
        <taxon>Paniceae</taxon>
        <taxon>Dichantheliinae</taxon>
        <taxon>Dichanthelium</taxon>
    </lineage>
</organism>
<reference evidence="1 2" key="1">
    <citation type="submission" date="2016-09" db="EMBL/GenBank/DDBJ databases">
        <title>The draft genome of Dichanthelium oligosanthes: A C3 panicoid grass species.</title>
        <authorList>
            <person name="Studer A.J."/>
            <person name="Schnable J.C."/>
            <person name="Brutnell T.P."/>
        </authorList>
    </citation>
    <scope>NUCLEOTIDE SEQUENCE [LARGE SCALE GENOMIC DNA]</scope>
    <source>
        <strain evidence="2">cv. Kellogg 1175</strain>
        <tissue evidence="1">Leaf</tissue>
    </source>
</reference>
<dbReference type="EMBL" id="LWDX02024979">
    <property type="protein sequence ID" value="OEL30701.1"/>
    <property type="molecule type" value="Genomic_DNA"/>
</dbReference>
<accession>A0A1E5W035</accession>
<proteinExistence type="predicted"/>
<keyword evidence="2" id="KW-1185">Reference proteome</keyword>
<dbReference type="Proteomes" id="UP000095767">
    <property type="component" value="Unassembled WGS sequence"/>
</dbReference>
<name>A0A1E5W035_9POAL</name>
<dbReference type="AlphaFoldDB" id="A0A1E5W035"/>
<comment type="caution">
    <text evidence="1">The sequence shown here is derived from an EMBL/GenBank/DDBJ whole genome shotgun (WGS) entry which is preliminary data.</text>
</comment>
<gene>
    <name evidence="1" type="ORF">BAE44_0008279</name>
</gene>
<evidence type="ECO:0000313" key="2">
    <source>
        <dbReference type="Proteomes" id="UP000095767"/>
    </source>
</evidence>
<protein>
    <submittedName>
        <fullName evidence="1">Uncharacterized protein</fullName>
    </submittedName>
</protein>